<evidence type="ECO:0000313" key="2">
    <source>
        <dbReference type="EMBL" id="PXX63857.1"/>
    </source>
</evidence>
<keyword evidence="3" id="KW-1185">Reference proteome</keyword>
<keyword evidence="2" id="KW-0560">Oxidoreductase</keyword>
<dbReference type="PROSITE" id="PS51819">
    <property type="entry name" value="VOC"/>
    <property type="match status" value="1"/>
</dbReference>
<dbReference type="GO" id="GO:0051213">
    <property type="term" value="F:dioxygenase activity"/>
    <property type="evidence" value="ECO:0007669"/>
    <property type="project" value="UniProtKB-KW"/>
</dbReference>
<protein>
    <submittedName>
        <fullName evidence="2">Catechol 2,3-dioxygenase-like lactoylglutathione lyase family enzyme</fullName>
    </submittedName>
</protein>
<dbReference type="InterPro" id="IPR037523">
    <property type="entry name" value="VOC_core"/>
</dbReference>
<name>A0A318K074_9NOCA</name>
<keyword evidence="2" id="KW-0456">Lyase</keyword>
<feature type="domain" description="VOC" evidence="1">
    <location>
        <begin position="34"/>
        <end position="154"/>
    </location>
</feature>
<accession>A0A318K074</accession>
<dbReference type="AlphaFoldDB" id="A0A318K074"/>
<dbReference type="Gene3D" id="3.10.180.10">
    <property type="entry name" value="2,3-Dihydroxybiphenyl 1,2-Dioxygenase, domain 1"/>
    <property type="match status" value="1"/>
</dbReference>
<dbReference type="GO" id="GO:0016829">
    <property type="term" value="F:lyase activity"/>
    <property type="evidence" value="ECO:0007669"/>
    <property type="project" value="UniProtKB-KW"/>
</dbReference>
<dbReference type="Proteomes" id="UP000247569">
    <property type="component" value="Unassembled WGS sequence"/>
</dbReference>
<dbReference type="InterPro" id="IPR004360">
    <property type="entry name" value="Glyas_Fos-R_dOase_dom"/>
</dbReference>
<dbReference type="CDD" id="cd08351">
    <property type="entry name" value="ChaP_like"/>
    <property type="match status" value="1"/>
</dbReference>
<sequence length="161" mass="18260">MLASSTVTVLLSAALYRAQGRDRHDTRRNPLSVQFNHTIVGCHDNRVTAEFWADILGSELGAAWGPFIPLPLDNKVTFDFANVPPHITEIQPQHYAFLISEEEFDEAYAKIQRYKLEHWADPRQQGVNQINHNDGGRGVYFLDPNGHFMELITVPYGGWPS</sequence>
<dbReference type="InterPro" id="IPR029068">
    <property type="entry name" value="Glyas_Bleomycin-R_OHBP_Dase"/>
</dbReference>
<organism evidence="2 3">
    <name type="scientific">Nocardia tenerifensis</name>
    <dbReference type="NCBI Taxonomy" id="228006"/>
    <lineage>
        <taxon>Bacteria</taxon>
        <taxon>Bacillati</taxon>
        <taxon>Actinomycetota</taxon>
        <taxon>Actinomycetes</taxon>
        <taxon>Mycobacteriales</taxon>
        <taxon>Nocardiaceae</taxon>
        <taxon>Nocardia</taxon>
    </lineage>
</organism>
<dbReference type="Pfam" id="PF00903">
    <property type="entry name" value="Glyoxalase"/>
    <property type="match status" value="1"/>
</dbReference>
<evidence type="ECO:0000259" key="1">
    <source>
        <dbReference type="PROSITE" id="PS51819"/>
    </source>
</evidence>
<reference evidence="2 3" key="1">
    <citation type="submission" date="2018-05" db="EMBL/GenBank/DDBJ databases">
        <title>Genomic Encyclopedia of Type Strains, Phase IV (KMG-IV): sequencing the most valuable type-strain genomes for metagenomic binning, comparative biology and taxonomic classification.</title>
        <authorList>
            <person name="Goeker M."/>
        </authorList>
    </citation>
    <scope>NUCLEOTIDE SEQUENCE [LARGE SCALE GENOMIC DNA]</scope>
    <source>
        <strain evidence="2 3">DSM 44704</strain>
    </source>
</reference>
<dbReference type="EMBL" id="QJKF01000005">
    <property type="protein sequence ID" value="PXX63857.1"/>
    <property type="molecule type" value="Genomic_DNA"/>
</dbReference>
<comment type="caution">
    <text evidence="2">The sequence shown here is derived from an EMBL/GenBank/DDBJ whole genome shotgun (WGS) entry which is preliminary data.</text>
</comment>
<keyword evidence="2" id="KW-0223">Dioxygenase</keyword>
<dbReference type="SUPFAM" id="SSF54593">
    <property type="entry name" value="Glyoxalase/Bleomycin resistance protein/Dihydroxybiphenyl dioxygenase"/>
    <property type="match status" value="1"/>
</dbReference>
<evidence type="ECO:0000313" key="3">
    <source>
        <dbReference type="Proteomes" id="UP000247569"/>
    </source>
</evidence>
<gene>
    <name evidence="2" type="ORF">DFR70_10537</name>
</gene>
<proteinExistence type="predicted"/>